<name>A0ABR3VWX7_9PEZI</name>
<evidence type="ECO:0000313" key="2">
    <source>
        <dbReference type="Proteomes" id="UP001586593"/>
    </source>
</evidence>
<organism evidence="1 2">
    <name type="scientific">Phialemonium thermophilum</name>
    <dbReference type="NCBI Taxonomy" id="223376"/>
    <lineage>
        <taxon>Eukaryota</taxon>
        <taxon>Fungi</taxon>
        <taxon>Dikarya</taxon>
        <taxon>Ascomycota</taxon>
        <taxon>Pezizomycotina</taxon>
        <taxon>Sordariomycetes</taxon>
        <taxon>Sordariomycetidae</taxon>
        <taxon>Cephalothecales</taxon>
        <taxon>Cephalothecaceae</taxon>
        <taxon>Phialemonium</taxon>
    </lineage>
</organism>
<comment type="caution">
    <text evidence="1">The sequence shown here is derived from an EMBL/GenBank/DDBJ whole genome shotgun (WGS) entry which is preliminary data.</text>
</comment>
<evidence type="ECO:0000313" key="1">
    <source>
        <dbReference type="EMBL" id="KAL1847102.1"/>
    </source>
</evidence>
<gene>
    <name evidence="1" type="ORF">VTK73DRAFT_157</name>
</gene>
<proteinExistence type="predicted"/>
<sequence length="127" mass="14325">MSDGVRFLDLPPWSQMNFSRNCTVWRDWMSVIATPIATNPEDSVGPSIPQGIELFAAAAPANLSLPANKTEGEFYATIAEWYTYNIFYTWDAAAGQWNQTPDFYQRVLIEPMAACPDEYCEATNQDK</sequence>
<protein>
    <submittedName>
        <fullName evidence="1">Uncharacterized protein</fullName>
    </submittedName>
</protein>
<reference evidence="1 2" key="1">
    <citation type="journal article" date="2024" name="Commun. Biol.">
        <title>Comparative genomic analysis of thermophilic fungi reveals convergent evolutionary adaptations and gene losses.</title>
        <authorList>
            <person name="Steindorff A.S."/>
            <person name="Aguilar-Pontes M.V."/>
            <person name="Robinson A.J."/>
            <person name="Andreopoulos B."/>
            <person name="LaButti K."/>
            <person name="Kuo A."/>
            <person name="Mondo S."/>
            <person name="Riley R."/>
            <person name="Otillar R."/>
            <person name="Haridas S."/>
            <person name="Lipzen A."/>
            <person name="Grimwood J."/>
            <person name="Schmutz J."/>
            <person name="Clum A."/>
            <person name="Reid I.D."/>
            <person name="Moisan M.C."/>
            <person name="Butler G."/>
            <person name="Nguyen T.T.M."/>
            <person name="Dewar K."/>
            <person name="Conant G."/>
            <person name="Drula E."/>
            <person name="Henrissat B."/>
            <person name="Hansel C."/>
            <person name="Singer S."/>
            <person name="Hutchinson M.I."/>
            <person name="de Vries R.P."/>
            <person name="Natvig D.O."/>
            <person name="Powell A.J."/>
            <person name="Tsang A."/>
            <person name="Grigoriev I.V."/>
        </authorList>
    </citation>
    <scope>NUCLEOTIDE SEQUENCE [LARGE SCALE GENOMIC DNA]</scope>
    <source>
        <strain evidence="1 2">ATCC 24622</strain>
    </source>
</reference>
<dbReference type="EMBL" id="JAZHXJ010000999">
    <property type="protein sequence ID" value="KAL1847102.1"/>
    <property type="molecule type" value="Genomic_DNA"/>
</dbReference>
<accession>A0ABR3VWX7</accession>
<keyword evidence="2" id="KW-1185">Reference proteome</keyword>
<dbReference type="Proteomes" id="UP001586593">
    <property type="component" value="Unassembled WGS sequence"/>
</dbReference>